<feature type="transmembrane region" description="Helical" evidence="1">
    <location>
        <begin position="12"/>
        <end position="31"/>
    </location>
</feature>
<dbReference type="EMBL" id="JABUHS010000329">
    <property type="protein sequence ID" value="NWN64697.1"/>
    <property type="molecule type" value="Genomic_DNA"/>
</dbReference>
<dbReference type="GO" id="GO:0005886">
    <property type="term" value="C:plasma membrane"/>
    <property type="evidence" value="ECO:0007669"/>
    <property type="project" value="TreeGrafter"/>
</dbReference>
<accession>A0A7Y8RT18</accession>
<organism evidence="2 3">
    <name type="scientific">Pseudomonas allii</name>
    <dbReference type="NCBI Taxonomy" id="2740531"/>
    <lineage>
        <taxon>Bacteria</taxon>
        <taxon>Pseudomonadati</taxon>
        <taxon>Pseudomonadota</taxon>
        <taxon>Gammaproteobacteria</taxon>
        <taxon>Pseudomonadales</taxon>
        <taxon>Pseudomonadaceae</taxon>
        <taxon>Pseudomonas</taxon>
    </lineage>
</organism>
<comment type="caution">
    <text evidence="2">The sequence shown here is derived from an EMBL/GenBank/DDBJ whole genome shotgun (WGS) entry which is preliminary data.</text>
</comment>
<keyword evidence="1" id="KW-0472">Membrane</keyword>
<dbReference type="SUPFAM" id="SSF82866">
    <property type="entry name" value="Multidrug efflux transporter AcrB transmembrane domain"/>
    <property type="match status" value="1"/>
</dbReference>
<gene>
    <name evidence="2" type="ORF">HT123_28280</name>
</gene>
<feature type="transmembrane region" description="Helical" evidence="1">
    <location>
        <begin position="114"/>
        <end position="141"/>
    </location>
</feature>
<dbReference type="Pfam" id="PF00873">
    <property type="entry name" value="ACR_tran"/>
    <property type="match status" value="1"/>
</dbReference>
<dbReference type="RefSeq" id="WP_179030512.1">
    <property type="nucleotide sequence ID" value="NZ_JABUHS010000329.1"/>
</dbReference>
<evidence type="ECO:0000313" key="3">
    <source>
        <dbReference type="Proteomes" id="UP000543908"/>
    </source>
</evidence>
<dbReference type="PANTHER" id="PTHR32063:SF28">
    <property type="entry name" value="BLR2861 PROTEIN"/>
    <property type="match status" value="1"/>
</dbReference>
<feature type="non-terminal residue" evidence="2">
    <location>
        <position position="1"/>
    </location>
</feature>
<dbReference type="AlphaFoldDB" id="A0A7Y8RT18"/>
<dbReference type="PANTHER" id="PTHR32063">
    <property type="match status" value="1"/>
</dbReference>
<reference evidence="2 3" key="1">
    <citation type="submission" date="2020-05" db="EMBL/GenBank/DDBJ databases">
        <title>Onion-isolated Pseudomonas sp.</title>
        <authorList>
            <person name="Fujikawa T."/>
            <person name="Sawada H."/>
        </authorList>
    </citation>
    <scope>NUCLEOTIDE SEQUENCE [LARGE SCALE GENOMIC DNA]</scope>
    <source>
        <strain evidence="2 3">MAFF 301512</strain>
    </source>
</reference>
<dbReference type="PRINTS" id="PR00702">
    <property type="entry name" value="ACRIFLAVINRP"/>
</dbReference>
<keyword evidence="1" id="KW-1133">Transmembrane helix</keyword>
<proteinExistence type="predicted"/>
<feature type="transmembrane region" description="Helical" evidence="1">
    <location>
        <begin position="37"/>
        <end position="61"/>
    </location>
</feature>
<keyword evidence="1" id="KW-0812">Transmembrane</keyword>
<sequence>YLCLGSVRSVIIPIVSIPLSMLGALGLMTLFGFSINLLTLLAMVLAIGLVVDDAIVVMENIHRHVKEGRSALQAALFGAREIASPVIAMTITLAAVYMPIGLMNGLTGALFKEFALTLAGAVLVSGVIALTLTPVMCAKLLPGQEHEGTMSRLAERFFHRLARLYQRALLGSLRKR</sequence>
<feature type="transmembrane region" description="Helical" evidence="1">
    <location>
        <begin position="82"/>
        <end position="102"/>
    </location>
</feature>
<feature type="non-terminal residue" evidence="2">
    <location>
        <position position="176"/>
    </location>
</feature>
<dbReference type="Gene3D" id="1.20.1640.10">
    <property type="entry name" value="Multidrug efflux transporter AcrB transmembrane domain"/>
    <property type="match status" value="2"/>
</dbReference>
<evidence type="ECO:0000256" key="1">
    <source>
        <dbReference type="SAM" id="Phobius"/>
    </source>
</evidence>
<protein>
    <submittedName>
        <fullName evidence="2">Efflux RND transporter permease subunit</fullName>
    </submittedName>
</protein>
<name>A0A7Y8RT18_9PSED</name>
<dbReference type="InterPro" id="IPR001036">
    <property type="entry name" value="Acrflvin-R"/>
</dbReference>
<dbReference type="GO" id="GO:0042910">
    <property type="term" value="F:xenobiotic transmembrane transporter activity"/>
    <property type="evidence" value="ECO:0007669"/>
    <property type="project" value="TreeGrafter"/>
</dbReference>
<dbReference type="Proteomes" id="UP000543908">
    <property type="component" value="Unassembled WGS sequence"/>
</dbReference>
<evidence type="ECO:0000313" key="2">
    <source>
        <dbReference type="EMBL" id="NWN64697.1"/>
    </source>
</evidence>